<proteinExistence type="predicted"/>
<name>A0A4U5VEW2_COLLU</name>
<dbReference type="EMBL" id="CM014095">
    <property type="protein sequence ID" value="TKS86598.1"/>
    <property type="molecule type" value="Genomic_DNA"/>
</dbReference>
<accession>A0A4U5VEW2</accession>
<keyword evidence="2" id="KW-1185">Reference proteome</keyword>
<evidence type="ECO:0000313" key="2">
    <source>
        <dbReference type="Proteomes" id="UP000298787"/>
    </source>
</evidence>
<reference evidence="1 2" key="1">
    <citation type="submission" date="2019-01" db="EMBL/GenBank/DDBJ databases">
        <title>Genome Assembly of Collichthys lucidus.</title>
        <authorList>
            <person name="Cai M."/>
            <person name="Xiao S."/>
        </authorList>
    </citation>
    <scope>NUCLEOTIDE SEQUENCE [LARGE SCALE GENOMIC DNA]</scope>
    <source>
        <strain evidence="1">JT15FE1705JMU</strain>
        <tissue evidence="1">Muscle</tissue>
    </source>
</reference>
<gene>
    <name evidence="1" type="ORF">D9C73_020716</name>
</gene>
<evidence type="ECO:0000313" key="1">
    <source>
        <dbReference type="EMBL" id="TKS86598.1"/>
    </source>
</evidence>
<protein>
    <submittedName>
        <fullName evidence="1">Uncharacterized protein</fullName>
    </submittedName>
</protein>
<dbReference type="Proteomes" id="UP000298787">
    <property type="component" value="Chromosome 18"/>
</dbReference>
<organism evidence="1 2">
    <name type="scientific">Collichthys lucidus</name>
    <name type="common">Big head croaker</name>
    <name type="synonym">Sciaena lucida</name>
    <dbReference type="NCBI Taxonomy" id="240159"/>
    <lineage>
        <taxon>Eukaryota</taxon>
        <taxon>Metazoa</taxon>
        <taxon>Chordata</taxon>
        <taxon>Craniata</taxon>
        <taxon>Vertebrata</taxon>
        <taxon>Euteleostomi</taxon>
        <taxon>Actinopterygii</taxon>
        <taxon>Neopterygii</taxon>
        <taxon>Teleostei</taxon>
        <taxon>Neoteleostei</taxon>
        <taxon>Acanthomorphata</taxon>
        <taxon>Eupercaria</taxon>
        <taxon>Sciaenidae</taxon>
        <taxon>Collichthys</taxon>
    </lineage>
</organism>
<dbReference type="AlphaFoldDB" id="A0A4U5VEW2"/>
<sequence length="154" mass="17789">MYSLDDFGLAQLSDRRIRLPPQTAFLRLFVSERKPVCFSVYHPFQPYMMLKNATGFELERNRGEKERGKSPLGIADFLSSVSFFPPLCLCFLWSQLLAEKPDWLYFSVSFIGSREEGMSSSLSVSVSAQLLRRSQDGSHLTRCMCEKERQEERD</sequence>